<feature type="domain" description="Methyltransferase type 11" evidence="3">
    <location>
        <begin position="47"/>
        <end position="130"/>
    </location>
</feature>
<dbReference type="Proteomes" id="UP000030655">
    <property type="component" value="Unassembled WGS sequence"/>
</dbReference>
<organism evidence="4 5">
    <name type="scientific">Anncaliia algerae PRA339</name>
    <dbReference type="NCBI Taxonomy" id="1288291"/>
    <lineage>
        <taxon>Eukaryota</taxon>
        <taxon>Fungi</taxon>
        <taxon>Fungi incertae sedis</taxon>
        <taxon>Microsporidia</taxon>
        <taxon>Tubulinosematoidea</taxon>
        <taxon>Tubulinosematidae</taxon>
        <taxon>Anncaliia</taxon>
    </lineage>
</organism>
<evidence type="ECO:0000259" key="3">
    <source>
        <dbReference type="Pfam" id="PF08241"/>
    </source>
</evidence>
<gene>
    <name evidence="4" type="ORF">H312_00698</name>
</gene>
<dbReference type="PANTHER" id="PTHR13069:SF21">
    <property type="entry name" value="ALKYLATED DNA REPAIR PROTEIN ALKB HOMOLOG 8"/>
    <property type="match status" value="1"/>
</dbReference>
<accession>A0A059F4A3</accession>
<name>A0A059F4A3_9MICR</name>
<dbReference type="STRING" id="1288291.A0A059F4A3"/>
<reference evidence="5" key="1">
    <citation type="submission" date="2013-02" db="EMBL/GenBank/DDBJ databases">
        <authorList>
            <consortium name="The Broad Institute Genome Sequencing Platform"/>
            <person name="Cuomo C."/>
            <person name="Becnel J."/>
            <person name="Sanscrainte N."/>
            <person name="Walker B."/>
            <person name="Young S.K."/>
            <person name="Zeng Q."/>
            <person name="Gargeya S."/>
            <person name="Fitzgerald M."/>
            <person name="Haas B."/>
            <person name="Abouelleil A."/>
            <person name="Alvarado L."/>
            <person name="Arachchi H.M."/>
            <person name="Berlin A.M."/>
            <person name="Chapman S.B."/>
            <person name="Dewar J."/>
            <person name="Goldberg J."/>
            <person name="Griggs A."/>
            <person name="Gujja S."/>
            <person name="Hansen M."/>
            <person name="Howarth C."/>
            <person name="Imamovic A."/>
            <person name="Larimer J."/>
            <person name="McCowan C."/>
            <person name="Murphy C."/>
            <person name="Neiman D."/>
            <person name="Pearson M."/>
            <person name="Priest M."/>
            <person name="Roberts A."/>
            <person name="Saif S."/>
            <person name="Shea T."/>
            <person name="Sisk P."/>
            <person name="Sykes S."/>
            <person name="Wortman J."/>
            <person name="Nusbaum C."/>
            <person name="Birren B."/>
        </authorList>
    </citation>
    <scope>NUCLEOTIDE SEQUENCE [LARGE SCALE GENOMIC DNA]</scope>
    <source>
        <strain evidence="5">PRA339</strain>
    </source>
</reference>
<dbReference type="InterPro" id="IPR029063">
    <property type="entry name" value="SAM-dependent_MTases_sf"/>
</dbReference>
<dbReference type="GO" id="GO:0005737">
    <property type="term" value="C:cytoplasm"/>
    <property type="evidence" value="ECO:0007669"/>
    <property type="project" value="TreeGrafter"/>
</dbReference>
<evidence type="ECO:0000313" key="5">
    <source>
        <dbReference type="Proteomes" id="UP000030655"/>
    </source>
</evidence>
<dbReference type="GO" id="GO:0008757">
    <property type="term" value="F:S-adenosylmethionine-dependent methyltransferase activity"/>
    <property type="evidence" value="ECO:0007669"/>
    <property type="project" value="InterPro"/>
</dbReference>
<sequence length="205" mass="24038">MDEEIEEKYVHEFYRKASFEFSAKRNSPWQPVRNFLSEFWSNEMISLDYGCGCGRNLPKNGVGLDISRELLMICQGKKNPLSLVLSSGLSIPFKDNSFDLILNVAVIQHLSTEERRYIALNECYRVLKPGRKSFISVTSESIKSFKSVKIINNNDVLIPIKRINEYLRYYHLFNENEFHNLIIKIGFKIIKKGFYQNNYFVEVEK</sequence>
<dbReference type="HOGENOM" id="CLU_029501_2_1_1"/>
<dbReference type="GO" id="GO:0005634">
    <property type="term" value="C:nucleus"/>
    <property type="evidence" value="ECO:0007669"/>
    <property type="project" value="TreeGrafter"/>
</dbReference>
<dbReference type="VEuPathDB" id="MicrosporidiaDB:H312_00698"/>
<dbReference type="GO" id="GO:0002098">
    <property type="term" value="P:tRNA wobble uridine modification"/>
    <property type="evidence" value="ECO:0007669"/>
    <property type="project" value="TreeGrafter"/>
</dbReference>
<evidence type="ECO:0000256" key="1">
    <source>
        <dbReference type="ARBA" id="ARBA00022603"/>
    </source>
</evidence>
<evidence type="ECO:0000256" key="2">
    <source>
        <dbReference type="ARBA" id="ARBA00022679"/>
    </source>
</evidence>
<keyword evidence="5" id="KW-1185">Reference proteome</keyword>
<dbReference type="PANTHER" id="PTHR13069">
    <property type="entry name" value="ALKYLATED DNA REPAIR PROTEIN ALKB HOMOLOG 8"/>
    <property type="match status" value="1"/>
</dbReference>
<dbReference type="Gene3D" id="3.40.50.150">
    <property type="entry name" value="Vaccinia Virus protein VP39"/>
    <property type="match status" value="1"/>
</dbReference>
<evidence type="ECO:0000313" key="4">
    <source>
        <dbReference type="EMBL" id="KCZ81801.1"/>
    </source>
</evidence>
<dbReference type="InterPro" id="IPR051422">
    <property type="entry name" value="AlkB_tRNA_MeTrf/Diox"/>
</dbReference>
<dbReference type="Pfam" id="PF08241">
    <property type="entry name" value="Methyltransf_11"/>
    <property type="match status" value="1"/>
</dbReference>
<dbReference type="InterPro" id="IPR013216">
    <property type="entry name" value="Methyltransf_11"/>
</dbReference>
<dbReference type="GO" id="GO:0000049">
    <property type="term" value="F:tRNA binding"/>
    <property type="evidence" value="ECO:0007669"/>
    <property type="project" value="TreeGrafter"/>
</dbReference>
<dbReference type="SUPFAM" id="SSF53335">
    <property type="entry name" value="S-adenosyl-L-methionine-dependent methyltransferases"/>
    <property type="match status" value="1"/>
</dbReference>
<proteinExistence type="predicted"/>
<dbReference type="AlphaFoldDB" id="A0A059F4A3"/>
<reference evidence="4 5" key="2">
    <citation type="submission" date="2014-03" db="EMBL/GenBank/DDBJ databases">
        <title>The Genome Sequence of Anncaliia algerae insect isolate PRA339.</title>
        <authorList>
            <consortium name="The Broad Institute Genome Sequencing Platform"/>
            <consortium name="The Broad Institute Genome Sequencing Center for Infectious Disease"/>
            <person name="Cuomo C."/>
            <person name="Becnel J."/>
            <person name="Sanscrainte N."/>
            <person name="Walker B."/>
            <person name="Young S.K."/>
            <person name="Zeng Q."/>
            <person name="Gargeya S."/>
            <person name="Fitzgerald M."/>
            <person name="Haas B."/>
            <person name="Abouelleil A."/>
            <person name="Alvarado L."/>
            <person name="Arachchi H.M."/>
            <person name="Berlin A.M."/>
            <person name="Chapman S.B."/>
            <person name="Dewar J."/>
            <person name="Goldberg J."/>
            <person name="Griggs A."/>
            <person name="Gujja S."/>
            <person name="Hansen M."/>
            <person name="Howarth C."/>
            <person name="Imamovic A."/>
            <person name="Larimer J."/>
            <person name="McCowan C."/>
            <person name="Murphy C."/>
            <person name="Neiman D."/>
            <person name="Pearson M."/>
            <person name="Priest M."/>
            <person name="Roberts A."/>
            <person name="Saif S."/>
            <person name="Shea T."/>
            <person name="Sisk P."/>
            <person name="Sykes S."/>
            <person name="Wortman J."/>
            <person name="Nusbaum C."/>
            <person name="Birren B."/>
        </authorList>
    </citation>
    <scope>NUCLEOTIDE SEQUENCE [LARGE SCALE GENOMIC DNA]</scope>
    <source>
        <strain evidence="4 5">PRA339</strain>
    </source>
</reference>
<dbReference type="OrthoDB" id="271595at2759"/>
<keyword evidence="1" id="KW-0489">Methyltransferase</keyword>
<dbReference type="GO" id="GO:0106335">
    <property type="term" value="F:tRNA (5-carboxymethyluridine(34)-5-O)-methyltransferase activity"/>
    <property type="evidence" value="ECO:0007669"/>
    <property type="project" value="TreeGrafter"/>
</dbReference>
<keyword evidence="2" id="KW-0808">Transferase</keyword>
<dbReference type="GO" id="GO:0030488">
    <property type="term" value="P:tRNA methylation"/>
    <property type="evidence" value="ECO:0007669"/>
    <property type="project" value="TreeGrafter"/>
</dbReference>
<dbReference type="CDD" id="cd02440">
    <property type="entry name" value="AdoMet_MTases"/>
    <property type="match status" value="1"/>
</dbReference>
<protein>
    <recommendedName>
        <fullName evidence="3">Methyltransferase type 11 domain-containing protein</fullName>
    </recommendedName>
</protein>
<dbReference type="EMBL" id="KK365136">
    <property type="protein sequence ID" value="KCZ81801.1"/>
    <property type="molecule type" value="Genomic_DNA"/>
</dbReference>